<keyword evidence="2" id="KW-0689">Ribosomal protein</keyword>
<feature type="domain" description="S1 motif" evidence="1">
    <location>
        <begin position="224"/>
        <end position="297"/>
    </location>
</feature>
<organism evidence="2 3">
    <name type="scientific">Candidatus Berkelbacteria bacterium Licking1014_2</name>
    <dbReference type="NCBI Taxonomy" id="2017146"/>
    <lineage>
        <taxon>Bacteria</taxon>
        <taxon>Candidatus Berkelbacteria</taxon>
    </lineage>
</organism>
<feature type="domain" description="S1 motif" evidence="1">
    <location>
        <begin position="47"/>
        <end position="111"/>
    </location>
</feature>
<dbReference type="AlphaFoldDB" id="A0A554LVQ9"/>
<evidence type="ECO:0000313" key="2">
    <source>
        <dbReference type="EMBL" id="TSC96934.1"/>
    </source>
</evidence>
<evidence type="ECO:0000259" key="1">
    <source>
        <dbReference type="PROSITE" id="PS50126"/>
    </source>
</evidence>
<dbReference type="SMART" id="SM00316">
    <property type="entry name" value="S1"/>
    <property type="match status" value="4"/>
</dbReference>
<dbReference type="GO" id="GO:0003676">
    <property type="term" value="F:nucleic acid binding"/>
    <property type="evidence" value="ECO:0007669"/>
    <property type="project" value="InterPro"/>
</dbReference>
<dbReference type="GO" id="GO:0005840">
    <property type="term" value="C:ribosome"/>
    <property type="evidence" value="ECO:0007669"/>
    <property type="project" value="UniProtKB-KW"/>
</dbReference>
<evidence type="ECO:0000313" key="3">
    <source>
        <dbReference type="Proteomes" id="UP000318711"/>
    </source>
</evidence>
<accession>A0A554LVQ9</accession>
<dbReference type="Gene3D" id="2.40.50.140">
    <property type="entry name" value="Nucleic acid-binding proteins"/>
    <property type="match status" value="4"/>
</dbReference>
<keyword evidence="2" id="KW-0687">Ribonucleoprotein</keyword>
<dbReference type="PANTHER" id="PTHR47559">
    <property type="entry name" value="OS03G0844900 PROTEIN"/>
    <property type="match status" value="1"/>
</dbReference>
<dbReference type="CDD" id="cd04465">
    <property type="entry name" value="S1_RPS1_repeat_ec2_hs2"/>
    <property type="match status" value="1"/>
</dbReference>
<dbReference type="InterPro" id="IPR003029">
    <property type="entry name" value="S1_domain"/>
</dbReference>
<protein>
    <submittedName>
        <fullName evidence="2">30S ribosomal protein S1</fullName>
    </submittedName>
</protein>
<proteinExistence type="predicted"/>
<sequence length="378" mass="42422">MLIATQLTAHCFERRALSVERKNMPTTTATMDNLIQANPHLVPFHEGETVEVEILAKSKKRTLVDLFGLTTGIIPEREYSSVIEEIKVGDKILAQVICQENDDGVAVLSLKRADRQRIWEQIQEEIKSGKSLSVRVKDVNRGGLIIEYQNLEGFMPLSQLSPEHYPRVGGNNPGKIVEKISSLIGKRIPAKIINPNPDPKNLIFSERAAVAGSISQELEKIKIGDDYNGVITRLTDFGFFVRLEVEGSEGALLEGLVHLSEISWSRTEAREKKFASGDKVKVKVIGINNNRLALSIKQLSDDPWREAVTDFIPDQEIEANLTKLTPFGGFIKLNEIVDGTVSLTEKEIKEKALKEGEKYRFKIKKIDNKLRRVILELT</sequence>
<dbReference type="InterPro" id="IPR035104">
    <property type="entry name" value="Ribosomal_protein_S1-like"/>
</dbReference>
<dbReference type="EMBL" id="VMGL01000025">
    <property type="protein sequence ID" value="TSC96934.1"/>
    <property type="molecule type" value="Genomic_DNA"/>
</dbReference>
<dbReference type="InterPro" id="IPR052757">
    <property type="entry name" value="Ribosomal_protein_S1"/>
</dbReference>
<feature type="domain" description="S1 motif" evidence="1">
    <location>
        <begin position="314"/>
        <end position="378"/>
    </location>
</feature>
<name>A0A554LVQ9_9BACT</name>
<dbReference type="SUPFAM" id="SSF50249">
    <property type="entry name" value="Nucleic acid-binding proteins"/>
    <property type="match status" value="4"/>
</dbReference>
<dbReference type="InterPro" id="IPR012340">
    <property type="entry name" value="NA-bd_OB-fold"/>
</dbReference>
<dbReference type="PANTHER" id="PTHR47559:SF1">
    <property type="entry name" value="OS03G0844900 PROTEIN"/>
    <property type="match status" value="1"/>
</dbReference>
<dbReference type="PRINTS" id="PR00681">
    <property type="entry name" value="RIBOSOMALS1"/>
</dbReference>
<dbReference type="Pfam" id="PF00575">
    <property type="entry name" value="S1"/>
    <property type="match status" value="2"/>
</dbReference>
<comment type="caution">
    <text evidence="2">The sequence shown here is derived from an EMBL/GenBank/DDBJ whole genome shotgun (WGS) entry which is preliminary data.</text>
</comment>
<dbReference type="Proteomes" id="UP000318711">
    <property type="component" value="Unassembled WGS sequence"/>
</dbReference>
<reference evidence="2 3" key="1">
    <citation type="submission" date="2017-07" db="EMBL/GenBank/DDBJ databases">
        <title>Mechanisms for carbon and nitrogen cycling indicate functional differentiation within the Candidate Phyla Radiation.</title>
        <authorList>
            <person name="Danczak R.E."/>
            <person name="Johnston M.D."/>
            <person name="Kenah C."/>
            <person name="Slattery M."/>
            <person name="Wrighton K.C."/>
            <person name="Wilkins M.J."/>
        </authorList>
    </citation>
    <scope>NUCLEOTIDE SEQUENCE [LARGE SCALE GENOMIC DNA]</scope>
    <source>
        <strain evidence="2">Licking1014_2</strain>
    </source>
</reference>
<gene>
    <name evidence="2" type="ORF">CEN88_244</name>
</gene>
<feature type="domain" description="S1 motif" evidence="1">
    <location>
        <begin position="129"/>
        <end position="207"/>
    </location>
</feature>
<dbReference type="PROSITE" id="PS50126">
    <property type="entry name" value="S1"/>
    <property type="match status" value="4"/>
</dbReference>